<dbReference type="EMBL" id="CP019317">
    <property type="protein sequence ID" value="APX14273.1"/>
    <property type="molecule type" value="Genomic_DNA"/>
</dbReference>
<reference evidence="1 2" key="1">
    <citation type="submission" date="2017-01" db="EMBL/GenBank/DDBJ databases">
        <title>Complete genome of Tateyamaria omphalii DOK1-4 isolated from seawater in Dokdo.</title>
        <authorList>
            <person name="Kim J.H."/>
            <person name="Chi W.-J."/>
        </authorList>
    </citation>
    <scope>NUCLEOTIDE SEQUENCE [LARGE SCALE GENOMIC DNA]</scope>
    <source>
        <strain evidence="1 2">DOK1-4</strain>
        <plasmid evidence="1 2">pDOK1-4-5</plasmid>
    </source>
</reference>
<accession>A0A1P8N1T7</accession>
<dbReference type="KEGG" id="tom:BWR18_20710"/>
<gene>
    <name evidence="1" type="ORF">BWR18_20710</name>
</gene>
<evidence type="ECO:0000313" key="1">
    <source>
        <dbReference type="EMBL" id="APX14273.1"/>
    </source>
</evidence>
<sequence length="190" mass="21332">MTEDDMQRLDLGDIDAMIKSIERQVELVRLGSAERSDEPNDAASDVTAAVTVVALNRERTSPLCFRENEYRQKTPTQLQAYFETVEQSISRVNSTLKSFNDLSADYAEGQCPGFMVQMLAAAENSLSSVSRPELSDLSYHLETCWPDDDLTEANGAPLDMDQRYARARQGLDQYRRAARSYSQAEAWCNG</sequence>
<name>A0A1P8N1T7_9RHOB</name>
<evidence type="ECO:0000313" key="2">
    <source>
        <dbReference type="Proteomes" id="UP000186336"/>
    </source>
</evidence>
<proteinExistence type="predicted"/>
<geneLocation type="plasmid" evidence="1 2">
    <name>pDOK1-4-5</name>
</geneLocation>
<keyword evidence="1" id="KW-0614">Plasmid</keyword>
<dbReference type="RefSeq" id="WP_076630774.1">
    <property type="nucleotide sequence ID" value="NZ_CP019317.1"/>
</dbReference>
<dbReference type="AlphaFoldDB" id="A0A1P8N1T7"/>
<dbReference type="OrthoDB" id="7865380at2"/>
<organism evidence="1 2">
    <name type="scientific">Tateyamaria omphalii</name>
    <dbReference type="NCBI Taxonomy" id="299262"/>
    <lineage>
        <taxon>Bacteria</taxon>
        <taxon>Pseudomonadati</taxon>
        <taxon>Pseudomonadota</taxon>
        <taxon>Alphaproteobacteria</taxon>
        <taxon>Rhodobacterales</taxon>
        <taxon>Roseobacteraceae</taxon>
        <taxon>Tateyamaria</taxon>
    </lineage>
</organism>
<dbReference type="Proteomes" id="UP000186336">
    <property type="component" value="Plasmid pDOK1-4-5"/>
</dbReference>
<protein>
    <submittedName>
        <fullName evidence="1">Uncharacterized protein</fullName>
    </submittedName>
</protein>
<keyword evidence="2" id="KW-1185">Reference proteome</keyword>